<evidence type="ECO:0000313" key="2">
    <source>
        <dbReference type="Proteomes" id="UP001221898"/>
    </source>
</evidence>
<accession>A0AAD7SFX2</accession>
<protein>
    <submittedName>
        <fullName evidence="1">Uncharacterized protein</fullName>
    </submittedName>
</protein>
<organism evidence="1 2">
    <name type="scientific">Aldrovandia affinis</name>
    <dbReference type="NCBI Taxonomy" id="143900"/>
    <lineage>
        <taxon>Eukaryota</taxon>
        <taxon>Metazoa</taxon>
        <taxon>Chordata</taxon>
        <taxon>Craniata</taxon>
        <taxon>Vertebrata</taxon>
        <taxon>Euteleostomi</taxon>
        <taxon>Actinopterygii</taxon>
        <taxon>Neopterygii</taxon>
        <taxon>Teleostei</taxon>
        <taxon>Notacanthiformes</taxon>
        <taxon>Halosauridae</taxon>
        <taxon>Aldrovandia</taxon>
    </lineage>
</organism>
<sequence length="202" mass="22377">MWHVHIHIHGHIQTVCPRRASESAPRVFLQIAEKAAHAWDRLWPHAVILTTRGPTLARLQWGRLLVLVEAEGGKALQTGQHLVLQAQIGSGTVLRETLPHPWRGQKADQVAGGVKGIFPQGHLLREELDRRGRLGTDPRLYSASVPSTLPRVGAPIRIHIRETSFGHVILSDPPSDALPTLGCVLFREMRELSKKGYPSTSN</sequence>
<proteinExistence type="predicted"/>
<name>A0AAD7SFX2_9TELE</name>
<comment type="caution">
    <text evidence="1">The sequence shown here is derived from an EMBL/GenBank/DDBJ whole genome shotgun (WGS) entry which is preliminary data.</text>
</comment>
<dbReference type="Proteomes" id="UP001221898">
    <property type="component" value="Unassembled WGS sequence"/>
</dbReference>
<reference evidence="1" key="1">
    <citation type="journal article" date="2023" name="Science">
        <title>Genome structures resolve the early diversification of teleost fishes.</title>
        <authorList>
            <person name="Parey E."/>
            <person name="Louis A."/>
            <person name="Montfort J."/>
            <person name="Bouchez O."/>
            <person name="Roques C."/>
            <person name="Iampietro C."/>
            <person name="Lluch J."/>
            <person name="Castinel A."/>
            <person name="Donnadieu C."/>
            <person name="Desvignes T."/>
            <person name="Floi Bucao C."/>
            <person name="Jouanno E."/>
            <person name="Wen M."/>
            <person name="Mejri S."/>
            <person name="Dirks R."/>
            <person name="Jansen H."/>
            <person name="Henkel C."/>
            <person name="Chen W.J."/>
            <person name="Zahm M."/>
            <person name="Cabau C."/>
            <person name="Klopp C."/>
            <person name="Thompson A.W."/>
            <person name="Robinson-Rechavi M."/>
            <person name="Braasch I."/>
            <person name="Lecointre G."/>
            <person name="Bobe J."/>
            <person name="Postlethwait J.H."/>
            <person name="Berthelot C."/>
            <person name="Roest Crollius H."/>
            <person name="Guiguen Y."/>
        </authorList>
    </citation>
    <scope>NUCLEOTIDE SEQUENCE</scope>
    <source>
        <strain evidence="1">NC1722</strain>
    </source>
</reference>
<gene>
    <name evidence="1" type="ORF">AAFF_G00377350</name>
</gene>
<evidence type="ECO:0000313" key="1">
    <source>
        <dbReference type="EMBL" id="KAJ8401764.1"/>
    </source>
</evidence>
<dbReference type="EMBL" id="JAINUG010000068">
    <property type="protein sequence ID" value="KAJ8401764.1"/>
    <property type="molecule type" value="Genomic_DNA"/>
</dbReference>
<keyword evidence="2" id="KW-1185">Reference proteome</keyword>
<dbReference type="AlphaFoldDB" id="A0AAD7SFX2"/>